<organism evidence="2">
    <name type="scientific">Oryza sativa subsp. japonica</name>
    <name type="common">Rice</name>
    <dbReference type="NCBI Taxonomy" id="39947"/>
    <lineage>
        <taxon>Eukaryota</taxon>
        <taxon>Viridiplantae</taxon>
        <taxon>Streptophyta</taxon>
        <taxon>Embryophyta</taxon>
        <taxon>Tracheophyta</taxon>
        <taxon>Spermatophyta</taxon>
        <taxon>Magnoliopsida</taxon>
        <taxon>Liliopsida</taxon>
        <taxon>Poales</taxon>
        <taxon>Poaceae</taxon>
        <taxon>BOP clade</taxon>
        <taxon>Oryzoideae</taxon>
        <taxon>Oryzeae</taxon>
        <taxon>Oryzinae</taxon>
        <taxon>Oryza</taxon>
        <taxon>Oryza sativa</taxon>
    </lineage>
</organism>
<dbReference type="AlphaFoldDB" id="B9G2W4"/>
<feature type="compositionally biased region" description="Basic residues" evidence="1">
    <location>
        <begin position="161"/>
        <end position="171"/>
    </location>
</feature>
<feature type="region of interest" description="Disordered" evidence="1">
    <location>
        <begin position="82"/>
        <end position="196"/>
    </location>
</feature>
<protein>
    <submittedName>
        <fullName evidence="2">Uncharacterized protein</fullName>
    </submittedName>
</protein>
<name>B9G2W4_ORYSJ</name>
<evidence type="ECO:0000313" key="2">
    <source>
        <dbReference type="EMBL" id="EEE69461.1"/>
    </source>
</evidence>
<dbReference type="EMBL" id="CM000146">
    <property type="protein sequence ID" value="EEE69461.1"/>
    <property type="molecule type" value="Genomic_DNA"/>
</dbReference>
<accession>B9G2W4</accession>
<dbReference type="Proteomes" id="UP000007752">
    <property type="component" value="Chromosome 9"/>
</dbReference>
<reference evidence="2" key="2">
    <citation type="submission" date="2008-12" db="EMBL/GenBank/DDBJ databases">
        <title>Improved gene annotation of the rice (Oryza sativa) genomes.</title>
        <authorList>
            <person name="Wang J."/>
            <person name="Li R."/>
            <person name="Fan W."/>
            <person name="Huang Q."/>
            <person name="Zhang J."/>
            <person name="Zhou Y."/>
            <person name="Hu Y."/>
            <person name="Zi S."/>
            <person name="Li J."/>
            <person name="Ni P."/>
            <person name="Zheng H."/>
            <person name="Zhang Y."/>
            <person name="Zhao M."/>
            <person name="Hao Q."/>
            <person name="McDermott J."/>
            <person name="Samudrala R."/>
            <person name="Kristiansen K."/>
            <person name="Wong G.K.-S."/>
        </authorList>
    </citation>
    <scope>NUCLEOTIDE SEQUENCE</scope>
</reference>
<reference evidence="2" key="1">
    <citation type="journal article" date="2005" name="PLoS Biol.">
        <title>The genomes of Oryza sativa: a history of duplications.</title>
        <authorList>
            <person name="Yu J."/>
            <person name="Wang J."/>
            <person name="Lin W."/>
            <person name="Li S."/>
            <person name="Li H."/>
            <person name="Zhou J."/>
            <person name="Ni P."/>
            <person name="Dong W."/>
            <person name="Hu S."/>
            <person name="Zeng C."/>
            <person name="Zhang J."/>
            <person name="Zhang Y."/>
            <person name="Li R."/>
            <person name="Xu Z."/>
            <person name="Li S."/>
            <person name="Li X."/>
            <person name="Zheng H."/>
            <person name="Cong L."/>
            <person name="Lin L."/>
            <person name="Yin J."/>
            <person name="Geng J."/>
            <person name="Li G."/>
            <person name="Shi J."/>
            <person name="Liu J."/>
            <person name="Lv H."/>
            <person name="Li J."/>
            <person name="Wang J."/>
            <person name="Deng Y."/>
            <person name="Ran L."/>
            <person name="Shi X."/>
            <person name="Wang X."/>
            <person name="Wu Q."/>
            <person name="Li C."/>
            <person name="Ren X."/>
            <person name="Wang J."/>
            <person name="Wang X."/>
            <person name="Li D."/>
            <person name="Liu D."/>
            <person name="Zhang X."/>
            <person name="Ji Z."/>
            <person name="Zhao W."/>
            <person name="Sun Y."/>
            <person name="Zhang Z."/>
            <person name="Bao J."/>
            <person name="Han Y."/>
            <person name="Dong L."/>
            <person name="Ji J."/>
            <person name="Chen P."/>
            <person name="Wu S."/>
            <person name="Liu J."/>
            <person name="Xiao Y."/>
            <person name="Bu D."/>
            <person name="Tan J."/>
            <person name="Yang L."/>
            <person name="Ye C."/>
            <person name="Zhang J."/>
            <person name="Xu J."/>
            <person name="Zhou Y."/>
            <person name="Yu Y."/>
            <person name="Zhang B."/>
            <person name="Zhuang S."/>
            <person name="Wei H."/>
            <person name="Liu B."/>
            <person name="Lei M."/>
            <person name="Yu H."/>
            <person name="Li Y."/>
            <person name="Xu H."/>
            <person name="Wei S."/>
            <person name="He X."/>
            <person name="Fang L."/>
            <person name="Zhang Z."/>
            <person name="Zhang Y."/>
            <person name="Huang X."/>
            <person name="Su Z."/>
            <person name="Tong W."/>
            <person name="Li J."/>
            <person name="Tong Z."/>
            <person name="Li S."/>
            <person name="Ye J."/>
            <person name="Wang L."/>
            <person name="Fang L."/>
            <person name="Lei T."/>
            <person name="Chen C."/>
            <person name="Chen H."/>
            <person name="Xu Z."/>
            <person name="Li H."/>
            <person name="Huang H."/>
            <person name="Zhang F."/>
            <person name="Xu H."/>
            <person name="Li N."/>
            <person name="Zhao C."/>
            <person name="Li S."/>
            <person name="Dong L."/>
            <person name="Huang Y."/>
            <person name="Li L."/>
            <person name="Xi Y."/>
            <person name="Qi Q."/>
            <person name="Li W."/>
            <person name="Zhang B."/>
            <person name="Hu W."/>
            <person name="Zhang Y."/>
            <person name="Tian X."/>
            <person name="Jiao Y."/>
            <person name="Liang X."/>
            <person name="Jin J."/>
            <person name="Gao L."/>
            <person name="Zheng W."/>
            <person name="Hao B."/>
            <person name="Liu S."/>
            <person name="Wang W."/>
            <person name="Yuan L."/>
            <person name="Cao M."/>
            <person name="McDermott J."/>
            <person name="Samudrala R."/>
            <person name="Wang J."/>
            <person name="Wong G.K."/>
            <person name="Yang H."/>
        </authorList>
    </citation>
    <scope>NUCLEOTIDE SEQUENCE [LARGE SCALE GENOMIC DNA]</scope>
</reference>
<proteinExistence type="predicted"/>
<gene>
    <name evidence="2" type="ORF">OsJ_28865</name>
</gene>
<evidence type="ECO:0000256" key="1">
    <source>
        <dbReference type="SAM" id="MobiDB-lite"/>
    </source>
</evidence>
<feature type="compositionally biased region" description="Basic residues" evidence="1">
    <location>
        <begin position="114"/>
        <end position="142"/>
    </location>
</feature>
<sequence length="196" mass="20940">MVWDTYQRLEQWLRPPVEPYLPPATLLLATNVHTMASPAAETSPPSKTSLPQCLLPHPAAGGGERQFVKALLADPVAPDLNAVTTGGGGGRQHAPPHGRAGRACAARVSPPPRTRARHPAPPHRSRRGAKGHRRILLLRRRGGLPPSPPSSSGPPTGGHVSQHRPKRKCHDHAHSENVASDKYGSTGGLCHCSNRR</sequence>